<dbReference type="Proteomes" id="UP001589611">
    <property type="component" value="Unassembled WGS sequence"/>
</dbReference>
<organism evidence="2 3">
    <name type="scientific">Microbacterium terregens</name>
    <dbReference type="NCBI Taxonomy" id="69363"/>
    <lineage>
        <taxon>Bacteria</taxon>
        <taxon>Bacillati</taxon>
        <taxon>Actinomycetota</taxon>
        <taxon>Actinomycetes</taxon>
        <taxon>Micrococcales</taxon>
        <taxon>Microbacteriaceae</taxon>
        <taxon>Microbacterium</taxon>
    </lineage>
</organism>
<protein>
    <submittedName>
        <fullName evidence="2">GAF and ANTAR domain-containing protein</fullName>
    </submittedName>
</protein>
<accession>A0ABV5T2K7</accession>
<dbReference type="SUPFAM" id="SSF55781">
    <property type="entry name" value="GAF domain-like"/>
    <property type="match status" value="1"/>
</dbReference>
<dbReference type="InterPro" id="IPR003018">
    <property type="entry name" value="GAF"/>
</dbReference>
<evidence type="ECO:0000259" key="1">
    <source>
        <dbReference type="SMART" id="SM01012"/>
    </source>
</evidence>
<dbReference type="EMBL" id="JBHMBE010000004">
    <property type="protein sequence ID" value="MFB9646838.1"/>
    <property type="molecule type" value="Genomic_DNA"/>
</dbReference>
<proteinExistence type="predicted"/>
<evidence type="ECO:0000313" key="2">
    <source>
        <dbReference type="EMBL" id="MFB9646838.1"/>
    </source>
</evidence>
<dbReference type="InterPro" id="IPR029016">
    <property type="entry name" value="GAF-like_dom_sf"/>
</dbReference>
<gene>
    <name evidence="2" type="ORF">ACFFPJ_13645</name>
</gene>
<dbReference type="Gene3D" id="3.30.450.40">
    <property type="match status" value="1"/>
</dbReference>
<name>A0ABV5T2K7_9MICO</name>
<evidence type="ECO:0000313" key="3">
    <source>
        <dbReference type="Proteomes" id="UP001589611"/>
    </source>
</evidence>
<comment type="caution">
    <text evidence="2">The sequence shown here is derived from an EMBL/GenBank/DDBJ whole genome shotgun (WGS) entry which is preliminary data.</text>
</comment>
<sequence>MGAVLPGDDRGDFASALSRLSAAGPGDDLCGPFVGASGASGAAISTLGRPLGSQTICATSAVAARIDEIQIDLGEGPCWEALRTRQPVMEPDLQRRGGAEWPGAREALRALDIAGIYAFPLFVGNVSVGSVDLYSHDSQRLSRGAVEDVAVLAAVVSRHLLRRAMDDVDSADEGLADGPYSRREMHQASGMVAAQLSVGVDDALLIIRGHAFSSGRSVGEVAVDVVARRLNFNH</sequence>
<keyword evidence="3" id="KW-1185">Reference proteome</keyword>
<dbReference type="SMART" id="SM01012">
    <property type="entry name" value="ANTAR"/>
    <property type="match status" value="1"/>
</dbReference>
<reference evidence="2 3" key="1">
    <citation type="submission" date="2024-09" db="EMBL/GenBank/DDBJ databases">
        <authorList>
            <person name="Sun Q."/>
            <person name="Mori K."/>
        </authorList>
    </citation>
    <scope>NUCLEOTIDE SEQUENCE [LARGE SCALE GENOMIC DNA]</scope>
    <source>
        <strain evidence="2 3">JCM 1342</strain>
    </source>
</reference>
<dbReference type="RefSeq" id="WP_378721628.1">
    <property type="nucleotide sequence ID" value="NZ_JBHMBE010000004.1"/>
</dbReference>
<dbReference type="InterPro" id="IPR005561">
    <property type="entry name" value="ANTAR"/>
</dbReference>
<dbReference type="Pfam" id="PF13185">
    <property type="entry name" value="GAF_2"/>
    <property type="match status" value="1"/>
</dbReference>
<feature type="domain" description="ANTAR" evidence="1">
    <location>
        <begin position="167"/>
        <end position="226"/>
    </location>
</feature>